<reference evidence="2" key="1">
    <citation type="journal article" date="2008" name="Nature">
        <title>The amphioxus genome and the evolution of the chordate karyotype.</title>
        <authorList>
            <consortium name="US DOE Joint Genome Institute (JGI-PGF)"/>
            <person name="Putnam N.H."/>
            <person name="Butts T."/>
            <person name="Ferrier D.E.K."/>
            <person name="Furlong R.F."/>
            <person name="Hellsten U."/>
            <person name="Kawashima T."/>
            <person name="Robinson-Rechavi M."/>
            <person name="Shoguchi E."/>
            <person name="Terry A."/>
            <person name="Yu J.-K."/>
            <person name="Benito-Gutierrez E.L."/>
            <person name="Dubchak I."/>
            <person name="Garcia-Fernandez J."/>
            <person name="Gibson-Brown J.J."/>
            <person name="Grigoriev I.V."/>
            <person name="Horton A.C."/>
            <person name="de Jong P.J."/>
            <person name="Jurka J."/>
            <person name="Kapitonov V.V."/>
            <person name="Kohara Y."/>
            <person name="Kuroki Y."/>
            <person name="Lindquist E."/>
            <person name="Lucas S."/>
            <person name="Osoegawa K."/>
            <person name="Pennacchio L.A."/>
            <person name="Salamov A.A."/>
            <person name="Satou Y."/>
            <person name="Sauka-Spengler T."/>
            <person name="Schmutz J."/>
            <person name="Shin-I T."/>
            <person name="Toyoda A."/>
            <person name="Bronner-Fraser M."/>
            <person name="Fujiyama A."/>
            <person name="Holland L.Z."/>
            <person name="Holland P.W.H."/>
            <person name="Satoh N."/>
            <person name="Rokhsar D.S."/>
        </authorList>
    </citation>
    <scope>NUCLEOTIDE SEQUENCE [LARGE SCALE GENOMIC DNA]</scope>
    <source>
        <strain evidence="2">S238N-H82</strain>
        <tissue evidence="2">Testes</tissue>
    </source>
</reference>
<feature type="chain" id="PRO_5002936759" description="Secreted protein" evidence="1">
    <location>
        <begin position="20"/>
        <end position="132"/>
    </location>
</feature>
<feature type="signal peptide" evidence="1">
    <location>
        <begin position="1"/>
        <end position="19"/>
    </location>
</feature>
<evidence type="ECO:0000256" key="1">
    <source>
        <dbReference type="SAM" id="SignalP"/>
    </source>
</evidence>
<keyword evidence="1" id="KW-0732">Signal</keyword>
<accession>C3ZG96</accession>
<dbReference type="AlphaFoldDB" id="C3ZG96"/>
<sequence>MGRHLLFHLICHLVHRNIACFPSPLYQRVSVALRNCHPTPPLPRHQFSQLSATISLRTIRDGALVTTFYLCSFWSDLGMSEPGLVTSVGLRHLKTGFKYQRKMYVEVCRSVTQNMVSTPWAATPPQLPTFLS</sequence>
<name>C3ZG96_BRAFL</name>
<evidence type="ECO:0000313" key="2">
    <source>
        <dbReference type="EMBL" id="EEN48417.1"/>
    </source>
</evidence>
<evidence type="ECO:0008006" key="3">
    <source>
        <dbReference type="Google" id="ProtNLM"/>
    </source>
</evidence>
<proteinExistence type="predicted"/>
<dbReference type="InParanoid" id="C3ZG96"/>
<gene>
    <name evidence="2" type="ORF">BRAFLDRAFT_67272</name>
</gene>
<dbReference type="EMBL" id="GG666617">
    <property type="protein sequence ID" value="EEN48417.1"/>
    <property type="molecule type" value="Genomic_DNA"/>
</dbReference>
<protein>
    <recommendedName>
        <fullName evidence="3">Secreted protein</fullName>
    </recommendedName>
</protein>
<organism>
    <name type="scientific">Branchiostoma floridae</name>
    <name type="common">Florida lancelet</name>
    <name type="synonym">Amphioxus</name>
    <dbReference type="NCBI Taxonomy" id="7739"/>
    <lineage>
        <taxon>Eukaryota</taxon>
        <taxon>Metazoa</taxon>
        <taxon>Chordata</taxon>
        <taxon>Cephalochordata</taxon>
        <taxon>Leptocardii</taxon>
        <taxon>Amphioxiformes</taxon>
        <taxon>Branchiostomatidae</taxon>
        <taxon>Branchiostoma</taxon>
    </lineage>
</organism>